<dbReference type="AlphaFoldDB" id="A0A183V4N9"/>
<dbReference type="Proteomes" id="UP000050794">
    <property type="component" value="Unassembled WGS sequence"/>
</dbReference>
<dbReference type="Gene3D" id="3.40.50.300">
    <property type="entry name" value="P-loop containing nucleotide triphosphate hydrolases"/>
    <property type="match status" value="1"/>
</dbReference>
<evidence type="ECO:0000313" key="3">
    <source>
        <dbReference type="EMBL" id="VDM47030.1"/>
    </source>
</evidence>
<evidence type="ECO:0000313" key="5">
    <source>
        <dbReference type="WBParaSite" id="TCNE_0001571001-mRNA-1"/>
    </source>
</evidence>
<sequence>MVELKSLNNRISEIVERLTELDESLLEYVESREELLKELELQQEQRKEHELEMAEFSKQYDFICSKLLAMEAKREDNQRKMRELRLLPVDANGYEGCSSKELGINLNNALEHLKTVGDVNQAACEQYAEANDLWGQLMKRFDENNVDRKCFSSEGDIIVKLHQSGQDELGFTFGMTDTRGACCMSWNRCGGQMFLSLQGGEIGSRLLESNTDRIARDRRVEEFSVEEMLAVLEQRKYDAIQLTFKLIAKNFRSVFRKLVPDGDGKLIMRLSAVRAGDEHGDQRNTVEAFTGVGIKVSFGGGKEMCEVRQLSGGQKSVVALALIFAIQMVDAAPFYLLDEVDAALDTQYRKAIAGWCLPHFMVRKKRTSERALFLAF</sequence>
<reference evidence="5" key="1">
    <citation type="submission" date="2016-06" db="UniProtKB">
        <authorList>
            <consortium name="WormBaseParasite"/>
        </authorList>
    </citation>
    <scope>IDENTIFICATION</scope>
</reference>
<keyword evidence="4" id="KW-1185">Reference proteome</keyword>
<dbReference type="InterPro" id="IPR027417">
    <property type="entry name" value="P-loop_NTPase"/>
</dbReference>
<proteinExistence type="predicted"/>
<keyword evidence="1" id="KW-0175">Coiled coil</keyword>
<dbReference type="Pfam" id="PF02463">
    <property type="entry name" value="SMC_N"/>
    <property type="match status" value="1"/>
</dbReference>
<dbReference type="PANTHER" id="PTHR43977">
    <property type="entry name" value="STRUCTURAL MAINTENANCE OF CHROMOSOMES PROTEIN 3"/>
    <property type="match status" value="1"/>
</dbReference>
<dbReference type="EMBL" id="UYWY01023045">
    <property type="protein sequence ID" value="VDM47030.1"/>
    <property type="molecule type" value="Genomic_DNA"/>
</dbReference>
<evidence type="ECO:0000313" key="4">
    <source>
        <dbReference type="Proteomes" id="UP000050794"/>
    </source>
</evidence>
<name>A0A183V4N9_TOXCA</name>
<dbReference type="SUPFAM" id="SSF52540">
    <property type="entry name" value="P-loop containing nucleoside triphosphate hydrolases"/>
    <property type="match status" value="1"/>
</dbReference>
<feature type="coiled-coil region" evidence="1">
    <location>
        <begin position="4"/>
        <end position="87"/>
    </location>
</feature>
<evidence type="ECO:0000259" key="2">
    <source>
        <dbReference type="Pfam" id="PF02463"/>
    </source>
</evidence>
<dbReference type="InterPro" id="IPR003395">
    <property type="entry name" value="RecF/RecN/SMC_N"/>
</dbReference>
<evidence type="ECO:0000256" key="1">
    <source>
        <dbReference type="SAM" id="Coils"/>
    </source>
</evidence>
<reference evidence="3 4" key="2">
    <citation type="submission" date="2018-11" db="EMBL/GenBank/DDBJ databases">
        <authorList>
            <consortium name="Pathogen Informatics"/>
        </authorList>
    </citation>
    <scope>NUCLEOTIDE SEQUENCE [LARGE SCALE GENOMIC DNA]</scope>
</reference>
<accession>A0A183V4N9</accession>
<dbReference type="WBParaSite" id="TCNE_0001571001-mRNA-1">
    <property type="protein sequence ID" value="TCNE_0001571001-mRNA-1"/>
    <property type="gene ID" value="TCNE_0001571001"/>
</dbReference>
<organism evidence="4 5">
    <name type="scientific">Toxocara canis</name>
    <name type="common">Canine roundworm</name>
    <dbReference type="NCBI Taxonomy" id="6265"/>
    <lineage>
        <taxon>Eukaryota</taxon>
        <taxon>Metazoa</taxon>
        <taxon>Ecdysozoa</taxon>
        <taxon>Nematoda</taxon>
        <taxon>Chromadorea</taxon>
        <taxon>Rhabditida</taxon>
        <taxon>Spirurina</taxon>
        <taxon>Ascaridomorpha</taxon>
        <taxon>Ascaridoidea</taxon>
        <taxon>Toxocaridae</taxon>
        <taxon>Toxocara</taxon>
    </lineage>
</organism>
<feature type="domain" description="RecF/RecN/SMC N-terminal" evidence="2">
    <location>
        <begin position="49"/>
        <end position="353"/>
    </location>
</feature>
<gene>
    <name evidence="3" type="ORF">TCNE_LOCUS15709</name>
</gene>
<protein>
    <submittedName>
        <fullName evidence="5">SMC_N domain-containing protein</fullName>
    </submittedName>
</protein>